<proteinExistence type="predicted"/>
<reference evidence="2 3" key="1">
    <citation type="submission" date="2016-10" db="EMBL/GenBank/DDBJ databases">
        <authorList>
            <person name="de Groot N.N."/>
        </authorList>
    </citation>
    <scope>NUCLEOTIDE SEQUENCE [LARGE SCALE GENOMIC DNA]</scope>
    <source>
        <strain evidence="2 3">DSM 17073</strain>
    </source>
</reference>
<dbReference type="Proteomes" id="UP000321547">
    <property type="component" value="Unassembled WGS sequence"/>
</dbReference>
<reference evidence="1 4" key="2">
    <citation type="submission" date="2019-07" db="EMBL/GenBank/DDBJ databases">
        <title>Whole genome shotgun sequence of Halolactibacillus halophilus NBRC 100868.</title>
        <authorList>
            <person name="Hosoyama A."/>
            <person name="Uohara A."/>
            <person name="Ohji S."/>
            <person name="Ichikawa N."/>
        </authorList>
    </citation>
    <scope>NUCLEOTIDE SEQUENCE [LARGE SCALE GENOMIC DNA]</scope>
    <source>
        <strain evidence="1 4">NBRC 100868</strain>
    </source>
</reference>
<evidence type="ECO:0000313" key="1">
    <source>
        <dbReference type="EMBL" id="GEM02208.1"/>
    </source>
</evidence>
<dbReference type="Proteomes" id="UP000242243">
    <property type="component" value="Unassembled WGS sequence"/>
</dbReference>
<accession>A0A1I5MFD1</accession>
<dbReference type="STRING" id="306540.SAMN05421839_10563"/>
<organism evidence="2 3">
    <name type="scientific">Halolactibacillus halophilus</name>
    <dbReference type="NCBI Taxonomy" id="306540"/>
    <lineage>
        <taxon>Bacteria</taxon>
        <taxon>Bacillati</taxon>
        <taxon>Bacillota</taxon>
        <taxon>Bacilli</taxon>
        <taxon>Bacillales</taxon>
        <taxon>Bacillaceae</taxon>
        <taxon>Halolactibacillus</taxon>
    </lineage>
</organism>
<dbReference type="EMBL" id="FOXC01000005">
    <property type="protein sequence ID" value="SFP08240.1"/>
    <property type="molecule type" value="Genomic_DNA"/>
</dbReference>
<dbReference type="AlphaFoldDB" id="A0A1I5MFD1"/>
<evidence type="ECO:0000313" key="2">
    <source>
        <dbReference type="EMBL" id="SFP08240.1"/>
    </source>
</evidence>
<protein>
    <submittedName>
        <fullName evidence="2">Uncharacterized protein</fullName>
    </submittedName>
</protein>
<name>A0A1I5MFD1_9BACI</name>
<evidence type="ECO:0000313" key="4">
    <source>
        <dbReference type="Proteomes" id="UP000321547"/>
    </source>
</evidence>
<dbReference type="OrthoDB" id="2355866at2"/>
<dbReference type="RefSeq" id="WP_089830360.1">
    <property type="nucleotide sequence ID" value="NZ_BJWI01000027.1"/>
</dbReference>
<evidence type="ECO:0000313" key="3">
    <source>
        <dbReference type="Proteomes" id="UP000242243"/>
    </source>
</evidence>
<gene>
    <name evidence="1" type="ORF">HHA03_17400</name>
    <name evidence="2" type="ORF">SAMN05421839_10563</name>
</gene>
<keyword evidence="4" id="KW-1185">Reference proteome</keyword>
<dbReference type="EMBL" id="BJWI01000027">
    <property type="protein sequence ID" value="GEM02208.1"/>
    <property type="molecule type" value="Genomic_DNA"/>
</dbReference>
<sequence>MNNYLLFTIPFFLLWLTSRIAYQYSMTMFAMIKLKALDQSLNQLYYSFEQVVYFYNQTTRVKAIKQMNRKDIHLRYDYHPFIFTELTGIYIELRHEQTLTLAYLPIDQFMLPYLDQKMQENALDYQSSKRISIAKLFHPDTKKKLIDEVYNQMTVGRYS</sequence>